<name>A0A9W8CCQ0_9POAL</name>
<protein>
    <submittedName>
        <fullName evidence="2">Uncharacterized protein</fullName>
    </submittedName>
</protein>
<sequence>MSLLAVESFVLTNQLNEYVNDLNSGVDPADTRPHDNSVARPSVTTDQHGDRCQWYPHLVDRFVAVGEELLLGVEDERAGTSRGADGQVQVVHARFLECITLQGVRI</sequence>
<organism evidence="2 3">
    <name type="scientific">Paspalum vaginatum</name>
    <name type="common">seashore paspalum</name>
    <dbReference type="NCBI Taxonomy" id="158149"/>
    <lineage>
        <taxon>Eukaryota</taxon>
        <taxon>Viridiplantae</taxon>
        <taxon>Streptophyta</taxon>
        <taxon>Embryophyta</taxon>
        <taxon>Tracheophyta</taxon>
        <taxon>Spermatophyta</taxon>
        <taxon>Magnoliopsida</taxon>
        <taxon>Liliopsida</taxon>
        <taxon>Poales</taxon>
        <taxon>Poaceae</taxon>
        <taxon>PACMAD clade</taxon>
        <taxon>Panicoideae</taxon>
        <taxon>Andropogonodae</taxon>
        <taxon>Paspaleae</taxon>
        <taxon>Paspalinae</taxon>
        <taxon>Paspalum</taxon>
    </lineage>
</organism>
<evidence type="ECO:0000313" key="2">
    <source>
        <dbReference type="EMBL" id="KAJ1253823.1"/>
    </source>
</evidence>
<comment type="caution">
    <text evidence="2">The sequence shown here is derived from an EMBL/GenBank/DDBJ whole genome shotgun (WGS) entry which is preliminary data.</text>
</comment>
<accession>A0A9W8CCQ0</accession>
<evidence type="ECO:0000313" key="3">
    <source>
        <dbReference type="Proteomes" id="UP001164776"/>
    </source>
</evidence>
<reference evidence="2 3" key="1">
    <citation type="submission" date="2022-10" db="EMBL/GenBank/DDBJ databases">
        <title>WGS assembly of Paspalum vaginatum 540-79.</title>
        <authorList>
            <person name="Sun G."/>
            <person name="Wase N."/>
            <person name="Shu S."/>
            <person name="Jenkins J."/>
            <person name="Zhou B."/>
            <person name="Torres-Rodriguez J."/>
            <person name="Chen C."/>
            <person name="Sandor L."/>
            <person name="Plott C."/>
            <person name="Yoshinga Y."/>
            <person name="Daum C."/>
            <person name="Qi P."/>
            <person name="Barry K."/>
            <person name="Lipzen A."/>
            <person name="Berry L."/>
            <person name="Pedersen C."/>
            <person name="Gottilla T."/>
            <person name="Foltz A."/>
            <person name="Yu H."/>
            <person name="O'Malley R."/>
            <person name="Zhang C."/>
            <person name="Devos K."/>
            <person name="Sigmon B."/>
            <person name="Yu B."/>
            <person name="Obata T."/>
            <person name="Schmutz J."/>
            <person name="Schnable J."/>
        </authorList>
    </citation>
    <scope>NUCLEOTIDE SEQUENCE [LARGE SCALE GENOMIC DNA]</scope>
    <source>
        <strain evidence="3">cv. 540-79</strain>
    </source>
</reference>
<dbReference type="Proteomes" id="UP001164776">
    <property type="component" value="Unassembled WGS sequence"/>
</dbReference>
<dbReference type="EMBL" id="MU630624">
    <property type="protein sequence ID" value="KAJ1253823.1"/>
    <property type="molecule type" value="Genomic_DNA"/>
</dbReference>
<evidence type="ECO:0000256" key="1">
    <source>
        <dbReference type="SAM" id="MobiDB-lite"/>
    </source>
</evidence>
<proteinExistence type="predicted"/>
<feature type="region of interest" description="Disordered" evidence="1">
    <location>
        <begin position="29"/>
        <end position="48"/>
    </location>
</feature>
<dbReference type="AlphaFoldDB" id="A0A9W8CCQ0"/>
<keyword evidence="3" id="KW-1185">Reference proteome</keyword>
<gene>
    <name evidence="2" type="ORF">BS78_K176000</name>
</gene>